<comment type="caution">
    <text evidence="1">The sequence shown here is derived from an EMBL/GenBank/DDBJ whole genome shotgun (WGS) entry which is preliminary data.</text>
</comment>
<protein>
    <submittedName>
        <fullName evidence="1">Uncharacterized protein</fullName>
    </submittedName>
</protein>
<evidence type="ECO:0000313" key="1">
    <source>
        <dbReference type="EMBL" id="KAK3785463.1"/>
    </source>
</evidence>
<evidence type="ECO:0000313" key="2">
    <source>
        <dbReference type="Proteomes" id="UP001283361"/>
    </source>
</evidence>
<sequence>MVHETPTLVPSTLWVVSQSPRSNINHKNTQTSHFPPVSELSVMLVHNRPGPAKLGHWTHVSSLIDGNSGPHFVRLTPTSIVK</sequence>
<organism evidence="1 2">
    <name type="scientific">Elysia crispata</name>
    <name type="common">lettuce slug</name>
    <dbReference type="NCBI Taxonomy" id="231223"/>
    <lineage>
        <taxon>Eukaryota</taxon>
        <taxon>Metazoa</taxon>
        <taxon>Spiralia</taxon>
        <taxon>Lophotrochozoa</taxon>
        <taxon>Mollusca</taxon>
        <taxon>Gastropoda</taxon>
        <taxon>Heterobranchia</taxon>
        <taxon>Euthyneura</taxon>
        <taxon>Panpulmonata</taxon>
        <taxon>Sacoglossa</taxon>
        <taxon>Placobranchoidea</taxon>
        <taxon>Plakobranchidae</taxon>
        <taxon>Elysia</taxon>
    </lineage>
</organism>
<name>A0AAE1AD87_9GAST</name>
<reference evidence="1" key="1">
    <citation type="journal article" date="2023" name="G3 (Bethesda)">
        <title>A reference genome for the long-term kleptoplast-retaining sea slug Elysia crispata morphotype clarki.</title>
        <authorList>
            <person name="Eastman K.E."/>
            <person name="Pendleton A.L."/>
            <person name="Shaikh M.A."/>
            <person name="Suttiyut T."/>
            <person name="Ogas R."/>
            <person name="Tomko P."/>
            <person name="Gavelis G."/>
            <person name="Widhalm J.R."/>
            <person name="Wisecaver J.H."/>
        </authorList>
    </citation>
    <scope>NUCLEOTIDE SEQUENCE</scope>
    <source>
        <strain evidence="1">ECLA1</strain>
    </source>
</reference>
<dbReference type="Proteomes" id="UP001283361">
    <property type="component" value="Unassembled WGS sequence"/>
</dbReference>
<accession>A0AAE1AD87</accession>
<gene>
    <name evidence="1" type="ORF">RRG08_048599</name>
</gene>
<dbReference type="EMBL" id="JAWDGP010002127">
    <property type="protein sequence ID" value="KAK3785463.1"/>
    <property type="molecule type" value="Genomic_DNA"/>
</dbReference>
<proteinExistence type="predicted"/>
<dbReference type="AlphaFoldDB" id="A0AAE1AD87"/>
<keyword evidence="2" id="KW-1185">Reference proteome</keyword>